<dbReference type="InterPro" id="IPR011990">
    <property type="entry name" value="TPR-like_helical_dom_sf"/>
</dbReference>
<evidence type="ECO:0008006" key="5">
    <source>
        <dbReference type="Google" id="ProtNLM"/>
    </source>
</evidence>
<evidence type="ECO:0000313" key="4">
    <source>
        <dbReference type="Proteomes" id="UP001231616"/>
    </source>
</evidence>
<name>A0ABT9GWU5_9GAMM</name>
<gene>
    <name evidence="3" type="ORF">Q3O60_04945</name>
</gene>
<evidence type="ECO:0000256" key="2">
    <source>
        <dbReference type="SAM" id="SignalP"/>
    </source>
</evidence>
<protein>
    <recommendedName>
        <fullName evidence="5">Tetratricopeptide repeat protein</fullName>
    </recommendedName>
</protein>
<dbReference type="InterPro" id="IPR019734">
    <property type="entry name" value="TPR_rpt"/>
</dbReference>
<dbReference type="Proteomes" id="UP001231616">
    <property type="component" value="Unassembled WGS sequence"/>
</dbReference>
<sequence length="401" mass="46355">MSKFVLHSLYFNLVMLLLIGCTTPPSAHHSQPVPKNQAELLPTYADIPINHQLFLSSDTIKVPKPDALFELSDQAQEEFLQFFYDETRQSQTADKRLLSFLERRYDNFNYFGQTLKAADTLQGELGNCLSLAILTTAYANLVDVNTSYQMVYSVPIYELVDDILYVSSHVRTRISSPTQIDRTTGQFSFSRTYVDYFPTSARSRGQRITEPLFISMYYQNVAAELLKEDAREEAFTYLKKALEIAPDNVAALNSLAVLHRRQHDEATAEKLYHFILEHYPVNLSVVVNFREMLMLQGRNDEAEKLEQMIATIDDPNPYEWIALAQESIELNRLHRAERYLQKAEQLAPYVDEIYFQYARIDFMRGRLTSAQRNLVTAQRHARSKERRTLYNAKLGVLNESD</sequence>
<evidence type="ECO:0000313" key="3">
    <source>
        <dbReference type="EMBL" id="MDP4535535.1"/>
    </source>
</evidence>
<comment type="caution">
    <text evidence="3">The sequence shown here is derived from an EMBL/GenBank/DDBJ whole genome shotgun (WGS) entry which is preliminary data.</text>
</comment>
<feature type="repeat" description="TPR" evidence="1">
    <location>
        <begin position="215"/>
        <end position="248"/>
    </location>
</feature>
<feature type="signal peptide" evidence="2">
    <location>
        <begin position="1"/>
        <end position="27"/>
    </location>
</feature>
<dbReference type="Gene3D" id="1.25.40.10">
    <property type="entry name" value="Tetratricopeptide repeat domain"/>
    <property type="match status" value="1"/>
</dbReference>
<dbReference type="RefSeq" id="WP_305892799.1">
    <property type="nucleotide sequence ID" value="NZ_JAUZVZ010000005.1"/>
</dbReference>
<dbReference type="Pfam" id="PF13431">
    <property type="entry name" value="TPR_17"/>
    <property type="match status" value="1"/>
</dbReference>
<evidence type="ECO:0000256" key="1">
    <source>
        <dbReference type="PROSITE-ProRule" id="PRU00339"/>
    </source>
</evidence>
<dbReference type="PROSITE" id="PS50005">
    <property type="entry name" value="TPR"/>
    <property type="match status" value="1"/>
</dbReference>
<feature type="chain" id="PRO_5046549291" description="Tetratricopeptide repeat protein" evidence="2">
    <location>
        <begin position="28"/>
        <end position="401"/>
    </location>
</feature>
<dbReference type="PROSITE" id="PS51257">
    <property type="entry name" value="PROKAR_LIPOPROTEIN"/>
    <property type="match status" value="1"/>
</dbReference>
<accession>A0ABT9GWU5</accession>
<dbReference type="EMBL" id="JAUZVZ010000005">
    <property type="protein sequence ID" value="MDP4535535.1"/>
    <property type="molecule type" value="Genomic_DNA"/>
</dbReference>
<keyword evidence="4" id="KW-1185">Reference proteome</keyword>
<reference evidence="3 4" key="1">
    <citation type="submission" date="2023-08" db="EMBL/GenBank/DDBJ databases">
        <authorList>
            <person name="Joshi A."/>
            <person name="Thite S."/>
        </authorList>
    </citation>
    <scope>NUCLEOTIDE SEQUENCE [LARGE SCALE GENOMIC DNA]</scope>
    <source>
        <strain evidence="3 4">AC40</strain>
    </source>
</reference>
<keyword evidence="2" id="KW-0732">Signal</keyword>
<organism evidence="3 4">
    <name type="scientific">Alkalimonas collagenimarina</name>
    <dbReference type="NCBI Taxonomy" id="400390"/>
    <lineage>
        <taxon>Bacteria</taxon>
        <taxon>Pseudomonadati</taxon>
        <taxon>Pseudomonadota</taxon>
        <taxon>Gammaproteobacteria</taxon>
        <taxon>Alkalimonas</taxon>
    </lineage>
</organism>
<dbReference type="SUPFAM" id="SSF48452">
    <property type="entry name" value="TPR-like"/>
    <property type="match status" value="1"/>
</dbReference>
<keyword evidence="1" id="KW-0802">TPR repeat</keyword>
<dbReference type="SMART" id="SM00028">
    <property type="entry name" value="TPR"/>
    <property type="match status" value="3"/>
</dbReference>
<proteinExistence type="predicted"/>